<dbReference type="PANTHER" id="PTHR35393:SF1">
    <property type="entry name" value="SNOAL-LIKE DOMAIN-CONTAINING PROTEIN"/>
    <property type="match status" value="1"/>
</dbReference>
<evidence type="ECO:0000256" key="1">
    <source>
        <dbReference type="SAM" id="MobiDB-lite"/>
    </source>
</evidence>
<dbReference type="InParanoid" id="A0A090CV06"/>
<keyword evidence="2" id="KW-1133">Transmembrane helix</keyword>
<dbReference type="EMBL" id="FO904941">
    <property type="protein sequence ID" value="CDP30699.1"/>
    <property type="molecule type" value="Genomic_DNA"/>
</dbReference>
<protein>
    <recommendedName>
        <fullName evidence="3">SigF-like NTF2-like domain-containing protein</fullName>
    </recommendedName>
</protein>
<keyword evidence="2" id="KW-0472">Membrane</keyword>
<dbReference type="Proteomes" id="UP000001197">
    <property type="component" value="Chromosome 6"/>
</dbReference>
<name>A0A090CV06_PODAN</name>
<accession>A0A090CV06</accession>
<sequence>MVRKSSGMTFGLLFELDIPVQFSSSTSTSTVTRTRVKEHQAATNIMDHPVNDIKNVIRSLTQGNADEQARTIFKYFAKGASFTHPFCRVPSFKDRQIPFTNTTNLDSRAFIIAIYRWYKLLSPRISLSITSVAFDHKTNTLYVHLNQDFSIWFLPFHNARRVELVSLLSLEARSSFSSQQQPTVNGTATNLLVEPLPHHPPSEASTDGETLYDAASETRHLIQEGEKPSFSEVAAGEASAPSSPITVPAGANGGNKLQKLKQSGTASGSQGQSGQGDVKYYITHQEDLYQVTEFLKFISLAPGSMMYGIWQVCTAVFCVFGAIVLGPLMQLAYEAVGIGKQKGRELRQEGREVMDQGREVVQQGRQVVGGVVGDAKQVVNGVVDDAKGVVNGVVGEAGNWIMEEVVGLKDQVGKAGEKMGERMQQDGKRLQEKGEKVRKAEI</sequence>
<dbReference type="Pfam" id="PF24840">
    <property type="entry name" value="NTF2_SigF"/>
    <property type="match status" value="1"/>
</dbReference>
<feature type="region of interest" description="Disordered" evidence="1">
    <location>
        <begin position="240"/>
        <end position="275"/>
    </location>
</feature>
<evidence type="ECO:0000313" key="5">
    <source>
        <dbReference type="Proteomes" id="UP000001197"/>
    </source>
</evidence>
<dbReference type="eggNOG" id="ENOG502S534">
    <property type="taxonomic scope" value="Eukaryota"/>
</dbReference>
<dbReference type="STRING" id="515849.A0A090CV06"/>
<evidence type="ECO:0000256" key="2">
    <source>
        <dbReference type="SAM" id="Phobius"/>
    </source>
</evidence>
<evidence type="ECO:0000259" key="3">
    <source>
        <dbReference type="Pfam" id="PF24840"/>
    </source>
</evidence>
<feature type="region of interest" description="Disordered" evidence="1">
    <location>
        <begin position="416"/>
        <end position="442"/>
    </location>
</feature>
<evidence type="ECO:0000313" key="4">
    <source>
        <dbReference type="EMBL" id="CDP30699.1"/>
    </source>
</evidence>
<organism evidence="4 5">
    <name type="scientific">Podospora anserina (strain S / ATCC MYA-4624 / DSM 980 / FGSC 10383)</name>
    <name type="common">Pleurage anserina</name>
    <dbReference type="NCBI Taxonomy" id="515849"/>
    <lineage>
        <taxon>Eukaryota</taxon>
        <taxon>Fungi</taxon>
        <taxon>Dikarya</taxon>
        <taxon>Ascomycota</taxon>
        <taxon>Pezizomycotina</taxon>
        <taxon>Sordariomycetes</taxon>
        <taxon>Sordariomycetidae</taxon>
        <taxon>Sordariales</taxon>
        <taxon>Podosporaceae</taxon>
        <taxon>Podospora</taxon>
        <taxon>Podospora anserina</taxon>
    </lineage>
</organism>
<dbReference type="PANTHER" id="PTHR35393">
    <property type="entry name" value="CHROMOSOME 1, WHOLE GENOME SHOTGUN SEQUENCE"/>
    <property type="match status" value="1"/>
</dbReference>
<feature type="compositionally biased region" description="Low complexity" evidence="1">
    <location>
        <begin position="262"/>
        <end position="275"/>
    </location>
</feature>
<dbReference type="InterPro" id="IPR057514">
    <property type="entry name" value="NTF2_SigF"/>
</dbReference>
<feature type="transmembrane region" description="Helical" evidence="2">
    <location>
        <begin position="309"/>
        <end position="333"/>
    </location>
</feature>
<feature type="domain" description="SigF-like NTF2-like" evidence="3">
    <location>
        <begin position="46"/>
        <end position="173"/>
    </location>
</feature>
<dbReference type="AlphaFoldDB" id="A0A090CV06"/>
<keyword evidence="5" id="KW-1185">Reference proteome</keyword>
<keyword evidence="2" id="KW-0812">Transmembrane</keyword>
<proteinExistence type="predicted"/>
<reference evidence="5" key="2">
    <citation type="journal article" date="2014" name="Genetics">
        <title>Maintaining two mating types: Structure of the mating type locus and its role in heterokaryosis in Podospora anserina.</title>
        <authorList>
            <person name="Grognet P."/>
            <person name="Bidard F."/>
            <person name="Kuchly C."/>
            <person name="Tong L.C.H."/>
            <person name="Coppin E."/>
            <person name="Benkhali J.A."/>
            <person name="Couloux A."/>
            <person name="Wincker P."/>
            <person name="Debuchy R."/>
            <person name="Silar P."/>
        </authorList>
    </citation>
    <scope>GENOME REANNOTATION</scope>
    <source>
        <strain evidence="5">S / ATCC MYA-4624 / DSM 980 / FGSC 10383</strain>
    </source>
</reference>
<reference evidence="4 5" key="1">
    <citation type="journal article" date="2008" name="Genome Biol.">
        <title>The genome sequence of the model ascomycete fungus Podospora anserina.</title>
        <authorList>
            <person name="Espagne E."/>
            <person name="Lespinet O."/>
            <person name="Malagnac F."/>
            <person name="Da Silva C."/>
            <person name="Jaillon O."/>
            <person name="Porcel B.M."/>
            <person name="Couloux A."/>
            <person name="Aury J.-M."/>
            <person name="Segurens B."/>
            <person name="Poulain J."/>
            <person name="Anthouard V."/>
            <person name="Grossetete S."/>
            <person name="Khalili H."/>
            <person name="Coppin E."/>
            <person name="Dequard-Chablat M."/>
            <person name="Picard M."/>
            <person name="Contamine V."/>
            <person name="Arnaise S."/>
            <person name="Bourdais A."/>
            <person name="Berteaux-Lecellier V."/>
            <person name="Gautheret D."/>
            <person name="de Vries R.P."/>
            <person name="Battaglia E."/>
            <person name="Coutinho P.M."/>
            <person name="Danchin E.G.J."/>
            <person name="Henrissat B."/>
            <person name="El Khoury R."/>
            <person name="Sainsard-Chanet A."/>
            <person name="Boivin A."/>
            <person name="Pinan-Lucarre B."/>
            <person name="Sellem C.H."/>
            <person name="Debuchy R."/>
            <person name="Wincker P."/>
            <person name="Weissenbach J."/>
            <person name="Silar P."/>
        </authorList>
    </citation>
    <scope>NUCLEOTIDE SEQUENCE [LARGE SCALE GENOMIC DNA]</scope>
    <source>
        <strain evidence="5">S / ATCC MYA-4624 / DSM 980 / FGSC 10383</strain>
    </source>
</reference>